<dbReference type="AlphaFoldDB" id="A0A026W6A6"/>
<evidence type="ECO:0000313" key="1">
    <source>
        <dbReference type="EMBL" id="EZA51548.1"/>
    </source>
</evidence>
<name>A0A026W6A6_OOCBI</name>
<dbReference type="EMBL" id="KK107378">
    <property type="protein sequence ID" value="EZA51548.1"/>
    <property type="molecule type" value="Genomic_DNA"/>
</dbReference>
<protein>
    <submittedName>
        <fullName evidence="1">Uncharacterized protein</fullName>
    </submittedName>
</protein>
<sequence>MFDHNYPSYRKIRKGDPRRVVYQLRELFGLDWKEIEIPSTYPVLPPIQET</sequence>
<dbReference type="Proteomes" id="UP000053097">
    <property type="component" value="Unassembled WGS sequence"/>
</dbReference>
<organism evidence="1 2">
    <name type="scientific">Ooceraea biroi</name>
    <name type="common">Clonal raider ant</name>
    <name type="synonym">Cerapachys biroi</name>
    <dbReference type="NCBI Taxonomy" id="2015173"/>
    <lineage>
        <taxon>Eukaryota</taxon>
        <taxon>Metazoa</taxon>
        <taxon>Ecdysozoa</taxon>
        <taxon>Arthropoda</taxon>
        <taxon>Hexapoda</taxon>
        <taxon>Insecta</taxon>
        <taxon>Pterygota</taxon>
        <taxon>Neoptera</taxon>
        <taxon>Endopterygota</taxon>
        <taxon>Hymenoptera</taxon>
        <taxon>Apocrita</taxon>
        <taxon>Aculeata</taxon>
        <taxon>Formicoidea</taxon>
        <taxon>Formicidae</taxon>
        <taxon>Dorylinae</taxon>
        <taxon>Ooceraea</taxon>
    </lineage>
</organism>
<gene>
    <name evidence="1" type="ORF">X777_09757</name>
</gene>
<proteinExistence type="predicted"/>
<keyword evidence="2" id="KW-1185">Reference proteome</keyword>
<accession>A0A026W6A6</accession>
<evidence type="ECO:0000313" key="2">
    <source>
        <dbReference type="Proteomes" id="UP000053097"/>
    </source>
</evidence>
<reference evidence="1 2" key="1">
    <citation type="journal article" date="2014" name="Curr. Biol.">
        <title>The genome of the clonal raider ant Cerapachys biroi.</title>
        <authorList>
            <person name="Oxley P.R."/>
            <person name="Ji L."/>
            <person name="Fetter-Pruneda I."/>
            <person name="McKenzie S.K."/>
            <person name="Li C."/>
            <person name="Hu H."/>
            <person name="Zhang G."/>
            <person name="Kronauer D.J."/>
        </authorList>
    </citation>
    <scope>NUCLEOTIDE SEQUENCE [LARGE SCALE GENOMIC DNA]</scope>
</reference>